<gene>
    <name evidence="1" type="ORF">KAOT1_09114</name>
</gene>
<evidence type="ECO:0000313" key="1">
    <source>
        <dbReference type="EMBL" id="EDP94962.1"/>
    </source>
</evidence>
<evidence type="ECO:0000313" key="2">
    <source>
        <dbReference type="Proteomes" id="UP000002945"/>
    </source>
</evidence>
<sequence length="70" mass="7892">MKKRNLKTLHLNKKSISSFNSTKTKGGAFSRRNGSCLCSFTCEPTETVAFCETWATCYPFELTDFCEPTP</sequence>
<dbReference type="AlphaFoldDB" id="A9E838"/>
<protein>
    <submittedName>
        <fullName evidence="1">Uncharacterized protein</fullName>
    </submittedName>
</protein>
<dbReference type="HOGENOM" id="CLU_2752549_0_0_10"/>
<dbReference type="Proteomes" id="UP000002945">
    <property type="component" value="Unassembled WGS sequence"/>
</dbReference>
<keyword evidence="2" id="KW-1185">Reference proteome</keyword>
<reference evidence="1 2" key="1">
    <citation type="journal article" date="2011" name="J. Bacteriol.">
        <title>Genome sequence of the algicidal bacterium Kordia algicida OT-1.</title>
        <authorList>
            <person name="Lee H.S."/>
            <person name="Kang S.G."/>
            <person name="Kwon K.K."/>
            <person name="Lee J.H."/>
            <person name="Kim S.J."/>
        </authorList>
    </citation>
    <scope>NUCLEOTIDE SEQUENCE [LARGE SCALE GENOMIC DNA]</scope>
    <source>
        <strain evidence="1 2">OT-1</strain>
    </source>
</reference>
<dbReference type="RefSeq" id="WP_007094385.1">
    <property type="nucleotide sequence ID" value="NZ_CP142125.1"/>
</dbReference>
<organism evidence="1 2">
    <name type="scientific">Kordia algicida OT-1</name>
    <dbReference type="NCBI Taxonomy" id="391587"/>
    <lineage>
        <taxon>Bacteria</taxon>
        <taxon>Pseudomonadati</taxon>
        <taxon>Bacteroidota</taxon>
        <taxon>Flavobacteriia</taxon>
        <taxon>Flavobacteriales</taxon>
        <taxon>Flavobacteriaceae</taxon>
        <taxon>Kordia</taxon>
    </lineage>
</organism>
<dbReference type="EMBL" id="ABIB01000012">
    <property type="protein sequence ID" value="EDP94962.1"/>
    <property type="molecule type" value="Genomic_DNA"/>
</dbReference>
<proteinExistence type="predicted"/>
<name>A9E838_9FLAO</name>
<accession>A9E838</accession>
<comment type="caution">
    <text evidence="1">The sequence shown here is derived from an EMBL/GenBank/DDBJ whole genome shotgun (WGS) entry which is preliminary data.</text>
</comment>